<dbReference type="OrthoDB" id="5364921at2"/>
<dbReference type="EMBL" id="CP000776">
    <property type="protein sequence ID" value="ABS50891.1"/>
    <property type="molecule type" value="Genomic_DNA"/>
</dbReference>
<evidence type="ECO:0000313" key="2">
    <source>
        <dbReference type="Proteomes" id="UP000002407"/>
    </source>
</evidence>
<dbReference type="RefSeq" id="WP_012108049.1">
    <property type="nucleotide sequence ID" value="NC_009714.1"/>
</dbReference>
<sequence>MGINLDLDWDYAMSGDEFEFWTCALRNNSSILYSLLKNNNIDPYKENAWCKINEIAEKRIFEEKDKTVKYWENEYVTYLDELKSKYDFIAKKYKK</sequence>
<dbReference type="AlphaFoldDB" id="A7HZS7"/>
<gene>
    <name evidence="1" type="ordered locus">CHAB381_0159</name>
</gene>
<dbReference type="KEGG" id="cha:CHAB381_0159"/>
<organism evidence="1 2">
    <name type="scientific">Campylobacter hominis (strain ATCC BAA-381 / DSM 21671 / CCUG 45161 / LMG 19568 / NCTC 13146 / CH001A)</name>
    <dbReference type="NCBI Taxonomy" id="360107"/>
    <lineage>
        <taxon>Bacteria</taxon>
        <taxon>Pseudomonadati</taxon>
        <taxon>Campylobacterota</taxon>
        <taxon>Epsilonproteobacteria</taxon>
        <taxon>Campylobacterales</taxon>
        <taxon>Campylobacteraceae</taxon>
        <taxon>Campylobacter</taxon>
    </lineage>
</organism>
<name>A7HZS7_CAMHC</name>
<keyword evidence="2" id="KW-1185">Reference proteome</keyword>
<proteinExistence type="predicted"/>
<protein>
    <submittedName>
        <fullName evidence="1">Uncharacterized protein</fullName>
    </submittedName>
</protein>
<accession>A7HZS7</accession>
<reference evidence="2" key="1">
    <citation type="submission" date="2007-07" db="EMBL/GenBank/DDBJ databases">
        <title>Complete genome sequence of Campylobacter hominis ATCC BAA-381, a commensal isolated from the human gastrointestinal tract.</title>
        <authorList>
            <person name="Fouts D.E."/>
            <person name="Mongodin E.F."/>
            <person name="Puiu D."/>
            <person name="Sebastian Y."/>
            <person name="Miller W.G."/>
            <person name="Mandrell R.E."/>
            <person name="Nelson K.E."/>
        </authorList>
    </citation>
    <scope>NUCLEOTIDE SEQUENCE [LARGE SCALE GENOMIC DNA]</scope>
    <source>
        <strain evidence="2">ATCC BAA-381 / LMG 19568 / NCTC 13146 / CH001A</strain>
    </source>
</reference>
<dbReference type="STRING" id="360107.CHAB381_0159"/>
<dbReference type="HOGENOM" id="CLU_2367564_0_0_7"/>
<dbReference type="Proteomes" id="UP000002407">
    <property type="component" value="Chromosome"/>
</dbReference>
<evidence type="ECO:0000313" key="1">
    <source>
        <dbReference type="EMBL" id="ABS50891.1"/>
    </source>
</evidence>